<evidence type="ECO:0000313" key="9">
    <source>
        <dbReference type="Proteomes" id="UP000191518"/>
    </source>
</evidence>
<dbReference type="PANTHER" id="PTHR47171:SF3">
    <property type="entry name" value="FARA-RELATED"/>
    <property type="match status" value="1"/>
</dbReference>
<dbReference type="Pfam" id="PF00172">
    <property type="entry name" value="Zn_clus"/>
    <property type="match status" value="1"/>
</dbReference>
<organism evidence="8 9">
    <name type="scientific">Penicillium vulpinum</name>
    <dbReference type="NCBI Taxonomy" id="29845"/>
    <lineage>
        <taxon>Eukaryota</taxon>
        <taxon>Fungi</taxon>
        <taxon>Dikarya</taxon>
        <taxon>Ascomycota</taxon>
        <taxon>Pezizomycotina</taxon>
        <taxon>Eurotiomycetes</taxon>
        <taxon>Eurotiomycetidae</taxon>
        <taxon>Eurotiales</taxon>
        <taxon>Aspergillaceae</taxon>
        <taxon>Penicillium</taxon>
    </lineage>
</organism>
<reference evidence="9" key="1">
    <citation type="journal article" date="2017" name="Nat. Microbiol.">
        <title>Global analysis of biosynthetic gene clusters reveals vast potential of secondary metabolite production in Penicillium species.</title>
        <authorList>
            <person name="Nielsen J.C."/>
            <person name="Grijseels S."/>
            <person name="Prigent S."/>
            <person name="Ji B."/>
            <person name="Dainat J."/>
            <person name="Nielsen K.F."/>
            <person name="Frisvad J.C."/>
            <person name="Workman M."/>
            <person name="Nielsen J."/>
        </authorList>
    </citation>
    <scope>NUCLEOTIDE SEQUENCE [LARGE SCALE GENOMIC DNA]</scope>
    <source>
        <strain evidence="9">IBT 29486</strain>
    </source>
</reference>
<dbReference type="PANTHER" id="PTHR47171">
    <property type="entry name" value="FARA-RELATED"/>
    <property type="match status" value="1"/>
</dbReference>
<keyword evidence="6" id="KW-0539">Nucleus</keyword>
<dbReference type="InterPro" id="IPR036864">
    <property type="entry name" value="Zn2-C6_fun-type_DNA-bd_sf"/>
</dbReference>
<dbReference type="Gene3D" id="4.10.240.10">
    <property type="entry name" value="Zn(2)-C6 fungal-type DNA-binding domain"/>
    <property type="match status" value="1"/>
</dbReference>
<evidence type="ECO:0000256" key="4">
    <source>
        <dbReference type="ARBA" id="ARBA00023125"/>
    </source>
</evidence>
<evidence type="ECO:0000313" key="8">
    <source>
        <dbReference type="EMBL" id="OQE05556.1"/>
    </source>
</evidence>
<dbReference type="PROSITE" id="PS00463">
    <property type="entry name" value="ZN2_CY6_FUNGAL_1"/>
    <property type="match status" value="1"/>
</dbReference>
<dbReference type="SMART" id="SM00066">
    <property type="entry name" value="GAL4"/>
    <property type="match status" value="1"/>
</dbReference>
<evidence type="ECO:0000256" key="3">
    <source>
        <dbReference type="ARBA" id="ARBA00023015"/>
    </source>
</evidence>
<dbReference type="SMART" id="SM00906">
    <property type="entry name" value="Fungal_trans"/>
    <property type="match status" value="1"/>
</dbReference>
<gene>
    <name evidence="8" type="ORF">PENVUL_c023G03274</name>
</gene>
<dbReference type="PROSITE" id="PS50048">
    <property type="entry name" value="ZN2_CY6_FUNGAL_2"/>
    <property type="match status" value="1"/>
</dbReference>
<proteinExistence type="predicted"/>
<keyword evidence="2" id="KW-0862">Zinc</keyword>
<keyword evidence="1" id="KW-0479">Metal-binding</keyword>
<dbReference type="GO" id="GO:0008270">
    <property type="term" value="F:zinc ion binding"/>
    <property type="evidence" value="ECO:0007669"/>
    <property type="project" value="InterPro"/>
</dbReference>
<feature type="domain" description="Zn(2)-C6 fungal-type" evidence="7">
    <location>
        <begin position="13"/>
        <end position="46"/>
    </location>
</feature>
<evidence type="ECO:0000259" key="7">
    <source>
        <dbReference type="PROSITE" id="PS50048"/>
    </source>
</evidence>
<evidence type="ECO:0000256" key="5">
    <source>
        <dbReference type="ARBA" id="ARBA00023163"/>
    </source>
</evidence>
<keyword evidence="4" id="KW-0238">DNA-binding</keyword>
<name>A0A1V6RVB2_9EURO</name>
<dbReference type="InterPro" id="IPR007219">
    <property type="entry name" value="XnlR_reg_dom"/>
</dbReference>
<dbReference type="EMBL" id="MDYP01000023">
    <property type="protein sequence ID" value="OQE05556.1"/>
    <property type="molecule type" value="Genomic_DNA"/>
</dbReference>
<evidence type="ECO:0000256" key="2">
    <source>
        <dbReference type="ARBA" id="ARBA00022833"/>
    </source>
</evidence>
<dbReference type="Pfam" id="PF04082">
    <property type="entry name" value="Fungal_trans"/>
    <property type="match status" value="1"/>
</dbReference>
<dbReference type="GO" id="GO:0006351">
    <property type="term" value="P:DNA-templated transcription"/>
    <property type="evidence" value="ECO:0007669"/>
    <property type="project" value="InterPro"/>
</dbReference>
<dbReference type="InterPro" id="IPR001138">
    <property type="entry name" value="Zn2Cys6_DnaBD"/>
</dbReference>
<protein>
    <recommendedName>
        <fullName evidence="7">Zn(2)-C6 fungal-type domain-containing protein</fullName>
    </recommendedName>
</protein>
<keyword evidence="9" id="KW-1185">Reference proteome</keyword>
<dbReference type="Proteomes" id="UP000191518">
    <property type="component" value="Unassembled WGS sequence"/>
</dbReference>
<dbReference type="GO" id="GO:0003677">
    <property type="term" value="F:DNA binding"/>
    <property type="evidence" value="ECO:0007669"/>
    <property type="project" value="UniProtKB-KW"/>
</dbReference>
<dbReference type="AlphaFoldDB" id="A0A1V6RVB2"/>
<accession>A0A1V6RVB2</accession>
<dbReference type="CDD" id="cd00067">
    <property type="entry name" value="GAL4"/>
    <property type="match status" value="1"/>
</dbReference>
<dbReference type="InterPro" id="IPR052073">
    <property type="entry name" value="Amide_Lactam_Regulators"/>
</dbReference>
<keyword evidence="3" id="KW-0805">Transcription regulation</keyword>
<dbReference type="SUPFAM" id="SSF57701">
    <property type="entry name" value="Zn2/Cys6 DNA-binding domain"/>
    <property type="match status" value="1"/>
</dbReference>
<dbReference type="CDD" id="cd12148">
    <property type="entry name" value="fungal_TF_MHR"/>
    <property type="match status" value="1"/>
</dbReference>
<evidence type="ECO:0000256" key="1">
    <source>
        <dbReference type="ARBA" id="ARBA00022723"/>
    </source>
</evidence>
<comment type="caution">
    <text evidence="8">The sequence shown here is derived from an EMBL/GenBank/DDBJ whole genome shotgun (WGS) entry which is preliminary data.</text>
</comment>
<dbReference type="GO" id="GO:0000981">
    <property type="term" value="F:DNA-binding transcription factor activity, RNA polymerase II-specific"/>
    <property type="evidence" value="ECO:0007669"/>
    <property type="project" value="InterPro"/>
</dbReference>
<sequence length="623" mass="70796">MPETYVRRRAGVVCVQCHARKVKCDLQQRQPGPCLNCLKIKLPCQKRRGLRKEGQHRQPANSTPVLRVPVPELPEVSEADVVQHQTDSPDKFLGYLAKESFLSNTCHPDINEAEAVVSPQPNPPTLDSALTLAPEPILNAFFDVYFTNFFPLVPVVDRLDVMTHRDSPLLIQCLCMLGSHYRYPRLASIPTAESFYGKVKTLVNKNYEKDSLTTLKALSLIACRSAESPTNVSLDSPWHWLGVATRFAFNMGLHREMTYQGRPAAGMSRRIWWNLFNQDKLQSLCYGRPPAIRLHEIDVNLPTLQDFSVPHADNEAFLQRTKICIILGKISDAQYGRHQRSILEETTNIDEYLKQWIDELPQGLRLYEFDGQTRAPYRRAASELHIMYFTCIILSYRLTESARLGSVSLKVSIVAASCMLQLFKEIYYRSEIAFLLPINNWYCMVASVPLIHAILAFPEDAAMYREEFDILRLVLVEMTHTSPSTKLVINNIDRVQRSILATPSEELNSRASLGLINAAFSESRDAILWTRFRPVESRLLFPFPSSMSPCMHLLQSVAQITKDAAACADLPMDSLPGEEQRAGEEPDHMEFPFNFDFGNVQMDDFLLALSDVEIPQFEQNILL</sequence>
<keyword evidence="5" id="KW-0804">Transcription</keyword>
<evidence type="ECO:0000256" key="6">
    <source>
        <dbReference type="ARBA" id="ARBA00023242"/>
    </source>
</evidence>